<dbReference type="AlphaFoldDB" id="A0A0E9SFL1"/>
<sequence>MVCMVGYIHISAKIIIIKKNRKRSKLKKH</sequence>
<evidence type="ECO:0000313" key="1">
    <source>
        <dbReference type="EMBL" id="JAH40037.1"/>
    </source>
</evidence>
<organism evidence="1">
    <name type="scientific">Anguilla anguilla</name>
    <name type="common">European freshwater eel</name>
    <name type="synonym">Muraena anguilla</name>
    <dbReference type="NCBI Taxonomy" id="7936"/>
    <lineage>
        <taxon>Eukaryota</taxon>
        <taxon>Metazoa</taxon>
        <taxon>Chordata</taxon>
        <taxon>Craniata</taxon>
        <taxon>Vertebrata</taxon>
        <taxon>Euteleostomi</taxon>
        <taxon>Actinopterygii</taxon>
        <taxon>Neopterygii</taxon>
        <taxon>Teleostei</taxon>
        <taxon>Anguilliformes</taxon>
        <taxon>Anguillidae</taxon>
        <taxon>Anguilla</taxon>
    </lineage>
</organism>
<dbReference type="EMBL" id="GBXM01068540">
    <property type="protein sequence ID" value="JAH40037.1"/>
    <property type="molecule type" value="Transcribed_RNA"/>
</dbReference>
<reference evidence="1" key="2">
    <citation type="journal article" date="2015" name="Fish Shellfish Immunol.">
        <title>Early steps in the European eel (Anguilla anguilla)-Vibrio vulnificus interaction in the gills: Role of the RtxA13 toxin.</title>
        <authorList>
            <person name="Callol A."/>
            <person name="Pajuelo D."/>
            <person name="Ebbesson L."/>
            <person name="Teles M."/>
            <person name="MacKenzie S."/>
            <person name="Amaro C."/>
        </authorList>
    </citation>
    <scope>NUCLEOTIDE SEQUENCE</scope>
</reference>
<reference evidence="1" key="1">
    <citation type="submission" date="2014-11" db="EMBL/GenBank/DDBJ databases">
        <authorList>
            <person name="Amaro Gonzalez C."/>
        </authorList>
    </citation>
    <scope>NUCLEOTIDE SEQUENCE</scope>
</reference>
<protein>
    <submittedName>
        <fullName evidence="1">Uncharacterized protein</fullName>
    </submittedName>
</protein>
<name>A0A0E9SFL1_ANGAN</name>
<accession>A0A0E9SFL1</accession>
<proteinExistence type="predicted"/>